<name>A0A4Y7TZL2_COPMI</name>
<dbReference type="GO" id="GO:0016020">
    <property type="term" value="C:membrane"/>
    <property type="evidence" value="ECO:0007669"/>
    <property type="project" value="UniProtKB-SubCell"/>
</dbReference>
<evidence type="ECO:0000256" key="1">
    <source>
        <dbReference type="ARBA" id="ARBA00004141"/>
    </source>
</evidence>
<feature type="domain" description="Major facilitator superfamily (MFS) profile" evidence="7">
    <location>
        <begin position="48"/>
        <end position="460"/>
    </location>
</feature>
<dbReference type="AlphaFoldDB" id="A0A4Y7TZL2"/>
<keyword evidence="3 6" id="KW-0812">Transmembrane</keyword>
<protein>
    <submittedName>
        <fullName evidence="8">MFS general substrate transporter</fullName>
    </submittedName>
</protein>
<dbReference type="STRING" id="71717.A0A4Y7TZL2"/>
<dbReference type="SUPFAM" id="SSF103473">
    <property type="entry name" value="MFS general substrate transporter"/>
    <property type="match status" value="1"/>
</dbReference>
<dbReference type="OrthoDB" id="2962993at2759"/>
<gene>
    <name evidence="8" type="ORF">FA13DRAFT_1680650</name>
</gene>
<dbReference type="InterPro" id="IPR020846">
    <property type="entry name" value="MFS_dom"/>
</dbReference>
<comment type="subcellular location">
    <subcellularLocation>
        <location evidence="1">Membrane</location>
        <topology evidence="1">Multi-pass membrane protein</topology>
    </subcellularLocation>
</comment>
<feature type="transmembrane region" description="Helical" evidence="6">
    <location>
        <begin position="174"/>
        <end position="195"/>
    </location>
</feature>
<accession>A0A4Y7TZL2</accession>
<feature type="transmembrane region" description="Helical" evidence="6">
    <location>
        <begin position="315"/>
        <end position="335"/>
    </location>
</feature>
<evidence type="ECO:0000313" key="8">
    <source>
        <dbReference type="EMBL" id="TEB39019.1"/>
    </source>
</evidence>
<evidence type="ECO:0000256" key="4">
    <source>
        <dbReference type="ARBA" id="ARBA00022989"/>
    </source>
</evidence>
<evidence type="ECO:0000256" key="6">
    <source>
        <dbReference type="SAM" id="Phobius"/>
    </source>
</evidence>
<dbReference type="PANTHER" id="PTHR43791">
    <property type="entry name" value="PERMEASE-RELATED"/>
    <property type="match status" value="1"/>
</dbReference>
<dbReference type="InterPro" id="IPR036259">
    <property type="entry name" value="MFS_trans_sf"/>
</dbReference>
<feature type="transmembrane region" description="Helical" evidence="6">
    <location>
        <begin position="367"/>
        <end position="390"/>
    </location>
</feature>
<dbReference type="InterPro" id="IPR011701">
    <property type="entry name" value="MFS"/>
</dbReference>
<sequence length="507" mass="56572">MDDSHSIAKASTLKGFTNIHELGTVFRPGVDISSIDEKKLMWKVDLNVIPWLTVLYLFSFLDRGSIGNAKLYGLEEDLGITDRQYLICLSMFFFPYALFEPASNVLLRRLKPSIWLSCMMLLWGTIMTLHGVVTNYGGLLTLRLLLGLTEAGLYPGVVYYISSWYKRSETGFRVAVFFSSATIAGAFSGLLAAGIVTMDGIGGRPGWAWIFILEGLATVVLAVASFWIIQDFPDNAKFLTEDERIFVIRRLQADSKHSASGEEFKREYVWQSLKDWKTYVAMGLFMGFDGPLYAFSLFLPSIINQLGFAATRSNLLSVPVYVWGCIVTVIIGYLGDRTGRRYHINLALFTAGLAAYIILLASKTPGLSYFATYLAISAIYAIIPNSVAWVANNVEGTYKRSVTLGMAIGFGNLNGAVTANIYRAVDRPWYRLGHGIVLMYIGVGLICAIVYATLLARENHIRDQGKRDEVIEGVENENANERNGRYESVEEARLHKGDEWSGFRYTM</sequence>
<keyword evidence="2" id="KW-0813">Transport</keyword>
<organism evidence="8 9">
    <name type="scientific">Coprinellus micaceus</name>
    <name type="common">Glistening ink-cap mushroom</name>
    <name type="synonym">Coprinus micaceus</name>
    <dbReference type="NCBI Taxonomy" id="71717"/>
    <lineage>
        <taxon>Eukaryota</taxon>
        <taxon>Fungi</taxon>
        <taxon>Dikarya</taxon>
        <taxon>Basidiomycota</taxon>
        <taxon>Agaricomycotina</taxon>
        <taxon>Agaricomycetes</taxon>
        <taxon>Agaricomycetidae</taxon>
        <taxon>Agaricales</taxon>
        <taxon>Agaricineae</taxon>
        <taxon>Psathyrellaceae</taxon>
        <taxon>Coprinellus</taxon>
    </lineage>
</organism>
<dbReference type="PROSITE" id="PS50850">
    <property type="entry name" value="MFS"/>
    <property type="match status" value="1"/>
</dbReference>
<feature type="transmembrane region" description="Helical" evidence="6">
    <location>
        <begin position="279"/>
        <end position="303"/>
    </location>
</feature>
<feature type="transmembrane region" description="Helical" evidence="6">
    <location>
        <begin position="207"/>
        <end position="229"/>
    </location>
</feature>
<feature type="transmembrane region" description="Helical" evidence="6">
    <location>
        <begin position="44"/>
        <end position="61"/>
    </location>
</feature>
<keyword evidence="5 6" id="KW-0472">Membrane</keyword>
<feature type="transmembrane region" description="Helical" evidence="6">
    <location>
        <begin position="437"/>
        <end position="456"/>
    </location>
</feature>
<evidence type="ECO:0000313" key="9">
    <source>
        <dbReference type="Proteomes" id="UP000298030"/>
    </source>
</evidence>
<feature type="transmembrane region" description="Helical" evidence="6">
    <location>
        <begin position="402"/>
        <end position="425"/>
    </location>
</feature>
<feature type="transmembrane region" description="Helical" evidence="6">
    <location>
        <begin position="139"/>
        <end position="162"/>
    </location>
</feature>
<dbReference type="Pfam" id="PF07690">
    <property type="entry name" value="MFS_1"/>
    <property type="match status" value="1"/>
</dbReference>
<feature type="transmembrane region" description="Helical" evidence="6">
    <location>
        <begin position="84"/>
        <end position="102"/>
    </location>
</feature>
<proteinExistence type="predicted"/>
<dbReference type="GO" id="GO:0022857">
    <property type="term" value="F:transmembrane transporter activity"/>
    <property type="evidence" value="ECO:0007669"/>
    <property type="project" value="InterPro"/>
</dbReference>
<evidence type="ECO:0000259" key="7">
    <source>
        <dbReference type="PROSITE" id="PS50850"/>
    </source>
</evidence>
<keyword evidence="9" id="KW-1185">Reference proteome</keyword>
<keyword evidence="4 6" id="KW-1133">Transmembrane helix</keyword>
<dbReference type="Gene3D" id="1.20.1250.20">
    <property type="entry name" value="MFS general substrate transporter like domains"/>
    <property type="match status" value="2"/>
</dbReference>
<dbReference type="Proteomes" id="UP000298030">
    <property type="component" value="Unassembled WGS sequence"/>
</dbReference>
<dbReference type="PANTHER" id="PTHR43791:SF19">
    <property type="entry name" value="TRANSPORTER, PUTATIVE (AFU_ORTHOLOGUE AFUA_1G01812)-RELATED"/>
    <property type="match status" value="1"/>
</dbReference>
<evidence type="ECO:0000256" key="2">
    <source>
        <dbReference type="ARBA" id="ARBA00022448"/>
    </source>
</evidence>
<dbReference type="FunFam" id="1.20.1250.20:FF:000034">
    <property type="entry name" value="MFS general substrate transporter"/>
    <property type="match status" value="1"/>
</dbReference>
<dbReference type="EMBL" id="QPFP01000002">
    <property type="protein sequence ID" value="TEB39019.1"/>
    <property type="molecule type" value="Genomic_DNA"/>
</dbReference>
<evidence type="ECO:0000256" key="5">
    <source>
        <dbReference type="ARBA" id="ARBA00023136"/>
    </source>
</evidence>
<reference evidence="8 9" key="1">
    <citation type="journal article" date="2019" name="Nat. Ecol. Evol.">
        <title>Megaphylogeny resolves global patterns of mushroom evolution.</title>
        <authorList>
            <person name="Varga T."/>
            <person name="Krizsan K."/>
            <person name="Foldi C."/>
            <person name="Dima B."/>
            <person name="Sanchez-Garcia M."/>
            <person name="Sanchez-Ramirez S."/>
            <person name="Szollosi G.J."/>
            <person name="Szarkandi J.G."/>
            <person name="Papp V."/>
            <person name="Albert L."/>
            <person name="Andreopoulos W."/>
            <person name="Angelini C."/>
            <person name="Antonin V."/>
            <person name="Barry K.W."/>
            <person name="Bougher N.L."/>
            <person name="Buchanan P."/>
            <person name="Buyck B."/>
            <person name="Bense V."/>
            <person name="Catcheside P."/>
            <person name="Chovatia M."/>
            <person name="Cooper J."/>
            <person name="Damon W."/>
            <person name="Desjardin D."/>
            <person name="Finy P."/>
            <person name="Geml J."/>
            <person name="Haridas S."/>
            <person name="Hughes K."/>
            <person name="Justo A."/>
            <person name="Karasinski D."/>
            <person name="Kautmanova I."/>
            <person name="Kiss B."/>
            <person name="Kocsube S."/>
            <person name="Kotiranta H."/>
            <person name="LaButti K.M."/>
            <person name="Lechner B.E."/>
            <person name="Liimatainen K."/>
            <person name="Lipzen A."/>
            <person name="Lukacs Z."/>
            <person name="Mihaltcheva S."/>
            <person name="Morgado L.N."/>
            <person name="Niskanen T."/>
            <person name="Noordeloos M.E."/>
            <person name="Ohm R.A."/>
            <person name="Ortiz-Santana B."/>
            <person name="Ovrebo C."/>
            <person name="Racz N."/>
            <person name="Riley R."/>
            <person name="Savchenko A."/>
            <person name="Shiryaev A."/>
            <person name="Soop K."/>
            <person name="Spirin V."/>
            <person name="Szebenyi C."/>
            <person name="Tomsovsky M."/>
            <person name="Tulloss R.E."/>
            <person name="Uehling J."/>
            <person name="Grigoriev I.V."/>
            <person name="Vagvolgyi C."/>
            <person name="Papp T."/>
            <person name="Martin F.M."/>
            <person name="Miettinen O."/>
            <person name="Hibbett D.S."/>
            <person name="Nagy L.G."/>
        </authorList>
    </citation>
    <scope>NUCLEOTIDE SEQUENCE [LARGE SCALE GENOMIC DNA]</scope>
    <source>
        <strain evidence="8 9">FP101781</strain>
    </source>
</reference>
<comment type="caution">
    <text evidence="8">The sequence shown here is derived from an EMBL/GenBank/DDBJ whole genome shotgun (WGS) entry which is preliminary data.</text>
</comment>
<feature type="transmembrane region" description="Helical" evidence="6">
    <location>
        <begin position="342"/>
        <end position="361"/>
    </location>
</feature>
<feature type="transmembrane region" description="Helical" evidence="6">
    <location>
        <begin position="114"/>
        <end position="133"/>
    </location>
</feature>
<evidence type="ECO:0000256" key="3">
    <source>
        <dbReference type="ARBA" id="ARBA00022692"/>
    </source>
</evidence>
<dbReference type="FunFam" id="1.20.1250.20:FF:000068">
    <property type="entry name" value="MFS general substrate transporter"/>
    <property type="match status" value="1"/>
</dbReference>